<sequence>MTAARMLLSFGGHQLQASDVFLTSSSSSLFSVTWKQVRKFHAQKRLYKRACAEPPALTLRPLERCGAPNGDLNKGSLYPK</sequence>
<evidence type="ECO:0000313" key="1">
    <source>
        <dbReference type="EMBL" id="KAF6738157.1"/>
    </source>
</evidence>
<comment type="caution">
    <text evidence="1">The sequence shown here is derived from an EMBL/GenBank/DDBJ whole genome shotgun (WGS) entry which is preliminary data.</text>
</comment>
<proteinExistence type="predicted"/>
<evidence type="ECO:0000313" key="2">
    <source>
        <dbReference type="Proteomes" id="UP000646548"/>
    </source>
</evidence>
<organism evidence="1 2">
    <name type="scientific">Oryzias melastigma</name>
    <name type="common">Marine medaka</name>
    <dbReference type="NCBI Taxonomy" id="30732"/>
    <lineage>
        <taxon>Eukaryota</taxon>
        <taxon>Metazoa</taxon>
        <taxon>Chordata</taxon>
        <taxon>Craniata</taxon>
        <taxon>Vertebrata</taxon>
        <taxon>Euteleostomi</taxon>
        <taxon>Actinopterygii</taxon>
        <taxon>Neopterygii</taxon>
        <taxon>Teleostei</taxon>
        <taxon>Neoteleostei</taxon>
        <taxon>Acanthomorphata</taxon>
        <taxon>Ovalentaria</taxon>
        <taxon>Atherinomorphae</taxon>
        <taxon>Beloniformes</taxon>
        <taxon>Adrianichthyidae</taxon>
        <taxon>Oryziinae</taxon>
        <taxon>Oryzias</taxon>
    </lineage>
</organism>
<name>A0A834KZW5_ORYME</name>
<protein>
    <submittedName>
        <fullName evidence="1">Uncharacterized protein</fullName>
    </submittedName>
</protein>
<gene>
    <name evidence="1" type="ORF">FQA47_012985</name>
</gene>
<reference evidence="1" key="1">
    <citation type="journal article" name="BMC Genomics">
        <title>Long-read sequencing and de novo genome assembly of marine medaka (Oryzias melastigma).</title>
        <authorList>
            <person name="Liang P."/>
            <person name="Saqib H.S.A."/>
            <person name="Ni X."/>
            <person name="Shen Y."/>
        </authorList>
    </citation>
    <scope>NUCLEOTIDE SEQUENCE</scope>
    <source>
        <strain evidence="1">Bigg-433</strain>
    </source>
</reference>
<dbReference type="Proteomes" id="UP000646548">
    <property type="component" value="Unassembled WGS sequence"/>
</dbReference>
<dbReference type="EMBL" id="WKFB01000034">
    <property type="protein sequence ID" value="KAF6738157.1"/>
    <property type="molecule type" value="Genomic_DNA"/>
</dbReference>
<dbReference type="AlphaFoldDB" id="A0A834KZW5"/>
<accession>A0A834KZW5</accession>